<dbReference type="PANTHER" id="PTHR43737:SF1">
    <property type="entry name" value="DUF1501 DOMAIN-CONTAINING PROTEIN"/>
    <property type="match status" value="1"/>
</dbReference>
<evidence type="ECO:0008006" key="3">
    <source>
        <dbReference type="Google" id="ProtNLM"/>
    </source>
</evidence>
<protein>
    <recommendedName>
        <fullName evidence="3">DUF1501 domain-containing protein</fullName>
    </recommendedName>
</protein>
<keyword evidence="2" id="KW-1185">Reference proteome</keyword>
<dbReference type="KEGG" id="aagg:ETAA8_69790"/>
<sequence length="434" mass="47532">MSLLKGCRNFTRRDVLQLGALGLSGLTLPNLLRAEQDAGKAAPKAKNVIFIWQQGGPPHQDMWDMKPDSPAEIRGEFKPIATNLPGYQVCELMPLLSQQIHRLCILRGVNHHIPDHNPASMFMLGSGNAPSSAHKFPTWSAVAKRELAEVVGTPTSVAIPVEPSEGPGAGFLGSAWQSFALQADPNDSEFKARSMSMPPGIDAARFERRRQLLKDTEHSFERLVERPDLLRAQSKFYEDAHQIILSPKTSGAFRMDEESAEKRDRFGRNKLGQRLLLARRLIQSGVRFVTINEPVGWDTHADNFKRLRTNLPVVDQAVSALLDDLAEHELLDDTLVMMFGEFGRTPTINKQAGRDHWAKAMSIVLAGGGVPAGLIYGATDRDGAHVIDKSHSPADFACTIYTLLGINPHKIYQTPAGQPVPLVLGGNPIAAVCG</sequence>
<dbReference type="AlphaFoldDB" id="A0A517YNM7"/>
<dbReference type="InterPro" id="IPR010869">
    <property type="entry name" value="DUF1501"/>
</dbReference>
<dbReference type="PANTHER" id="PTHR43737">
    <property type="entry name" value="BLL7424 PROTEIN"/>
    <property type="match status" value="1"/>
</dbReference>
<dbReference type="InterPro" id="IPR017850">
    <property type="entry name" value="Alkaline_phosphatase_core_sf"/>
</dbReference>
<accession>A0A517YNM7</accession>
<gene>
    <name evidence="1" type="ORF">ETAA8_69790</name>
</gene>
<evidence type="ECO:0000313" key="2">
    <source>
        <dbReference type="Proteomes" id="UP000315017"/>
    </source>
</evidence>
<name>A0A517YNM7_9BACT</name>
<dbReference type="Proteomes" id="UP000315017">
    <property type="component" value="Chromosome"/>
</dbReference>
<proteinExistence type="predicted"/>
<dbReference type="Pfam" id="PF07394">
    <property type="entry name" value="DUF1501"/>
    <property type="match status" value="1"/>
</dbReference>
<organism evidence="1 2">
    <name type="scientific">Anatilimnocola aggregata</name>
    <dbReference type="NCBI Taxonomy" id="2528021"/>
    <lineage>
        <taxon>Bacteria</taxon>
        <taxon>Pseudomonadati</taxon>
        <taxon>Planctomycetota</taxon>
        <taxon>Planctomycetia</taxon>
        <taxon>Pirellulales</taxon>
        <taxon>Pirellulaceae</taxon>
        <taxon>Anatilimnocola</taxon>
    </lineage>
</organism>
<reference evidence="1 2" key="1">
    <citation type="submission" date="2019-02" db="EMBL/GenBank/DDBJ databases">
        <title>Deep-cultivation of Planctomycetes and their phenomic and genomic characterization uncovers novel biology.</title>
        <authorList>
            <person name="Wiegand S."/>
            <person name="Jogler M."/>
            <person name="Boedeker C."/>
            <person name="Pinto D."/>
            <person name="Vollmers J."/>
            <person name="Rivas-Marin E."/>
            <person name="Kohn T."/>
            <person name="Peeters S.H."/>
            <person name="Heuer A."/>
            <person name="Rast P."/>
            <person name="Oberbeckmann S."/>
            <person name="Bunk B."/>
            <person name="Jeske O."/>
            <person name="Meyerdierks A."/>
            <person name="Storesund J.E."/>
            <person name="Kallscheuer N."/>
            <person name="Luecker S."/>
            <person name="Lage O.M."/>
            <person name="Pohl T."/>
            <person name="Merkel B.J."/>
            <person name="Hornburger P."/>
            <person name="Mueller R.-W."/>
            <person name="Bruemmer F."/>
            <person name="Labrenz M."/>
            <person name="Spormann A.M."/>
            <person name="Op den Camp H."/>
            <person name="Overmann J."/>
            <person name="Amann R."/>
            <person name="Jetten M.S.M."/>
            <person name="Mascher T."/>
            <person name="Medema M.H."/>
            <person name="Devos D.P."/>
            <person name="Kaster A.-K."/>
            <person name="Ovreas L."/>
            <person name="Rohde M."/>
            <person name="Galperin M.Y."/>
            <person name="Jogler C."/>
        </authorList>
    </citation>
    <scope>NUCLEOTIDE SEQUENCE [LARGE SCALE GENOMIC DNA]</scope>
    <source>
        <strain evidence="1 2">ETA_A8</strain>
    </source>
</reference>
<dbReference type="OrthoDB" id="9779968at2"/>
<evidence type="ECO:0000313" key="1">
    <source>
        <dbReference type="EMBL" id="QDU31819.1"/>
    </source>
</evidence>
<dbReference type="RefSeq" id="WP_145099591.1">
    <property type="nucleotide sequence ID" value="NZ_CP036274.1"/>
</dbReference>
<dbReference type="SUPFAM" id="SSF53649">
    <property type="entry name" value="Alkaline phosphatase-like"/>
    <property type="match status" value="1"/>
</dbReference>
<dbReference type="Gene3D" id="3.40.720.10">
    <property type="entry name" value="Alkaline Phosphatase, subunit A"/>
    <property type="match status" value="1"/>
</dbReference>
<dbReference type="EMBL" id="CP036274">
    <property type="protein sequence ID" value="QDU31819.1"/>
    <property type="molecule type" value="Genomic_DNA"/>
</dbReference>